<keyword evidence="3" id="KW-0238">DNA-binding</keyword>
<accession>A0ABU9PT73</accession>
<keyword evidence="7" id="KW-1185">Reference proteome</keyword>
<evidence type="ECO:0000256" key="4">
    <source>
        <dbReference type="ARBA" id="ARBA00023163"/>
    </source>
</evidence>
<dbReference type="InterPro" id="IPR000847">
    <property type="entry name" value="LysR_HTH_N"/>
</dbReference>
<evidence type="ECO:0000313" key="7">
    <source>
        <dbReference type="Proteomes" id="UP001495910"/>
    </source>
</evidence>
<dbReference type="Proteomes" id="UP001495910">
    <property type="component" value="Unassembled WGS sequence"/>
</dbReference>
<organism evidence="6 7">
    <name type="scientific">Collimonas rhizosphaerae</name>
    <dbReference type="NCBI Taxonomy" id="3126357"/>
    <lineage>
        <taxon>Bacteria</taxon>
        <taxon>Pseudomonadati</taxon>
        <taxon>Pseudomonadota</taxon>
        <taxon>Betaproteobacteria</taxon>
        <taxon>Burkholderiales</taxon>
        <taxon>Oxalobacteraceae</taxon>
        <taxon>Collimonas</taxon>
    </lineage>
</organism>
<protein>
    <submittedName>
        <fullName evidence="6">LysR substrate-binding domain-containing protein</fullName>
    </submittedName>
</protein>
<reference evidence="6 7" key="1">
    <citation type="submission" date="2024-02" db="EMBL/GenBank/DDBJ databases">
        <title>Draft genome sequence of Collimonas sp. strain H4R21, an effective mineral-weathering bacterial strain isolated from the beech rhizosphere.</title>
        <authorList>
            <person name="Morin E."/>
            <person name="Uroz S."/>
            <person name="Leveau J.H.J."/>
            <person name="Kumar R."/>
            <person name="Rey M.W."/>
            <person name="Pham J."/>
        </authorList>
    </citation>
    <scope>NUCLEOTIDE SEQUENCE [LARGE SCALE GENOMIC DNA]</scope>
    <source>
        <strain evidence="6 7">H4R21</strain>
    </source>
</reference>
<feature type="domain" description="HTH lysR-type" evidence="5">
    <location>
        <begin position="1"/>
        <end position="58"/>
    </location>
</feature>
<dbReference type="SUPFAM" id="SSF46785">
    <property type="entry name" value="Winged helix' DNA-binding domain"/>
    <property type="match status" value="1"/>
</dbReference>
<dbReference type="InterPro" id="IPR036388">
    <property type="entry name" value="WH-like_DNA-bd_sf"/>
</dbReference>
<dbReference type="SUPFAM" id="SSF53850">
    <property type="entry name" value="Periplasmic binding protein-like II"/>
    <property type="match status" value="1"/>
</dbReference>
<dbReference type="Gene3D" id="1.10.10.10">
    <property type="entry name" value="Winged helix-like DNA-binding domain superfamily/Winged helix DNA-binding domain"/>
    <property type="match status" value="1"/>
</dbReference>
<name>A0ABU9PT73_9BURK</name>
<dbReference type="CDD" id="cd08442">
    <property type="entry name" value="PBP2_YofA_SoxR_like"/>
    <property type="match status" value="1"/>
</dbReference>
<dbReference type="Pfam" id="PF00126">
    <property type="entry name" value="HTH_1"/>
    <property type="match status" value="1"/>
</dbReference>
<comment type="similarity">
    <text evidence="1">Belongs to the LysR transcriptional regulatory family.</text>
</comment>
<comment type="caution">
    <text evidence="6">The sequence shown here is derived from an EMBL/GenBank/DDBJ whole genome shotgun (WGS) entry which is preliminary data.</text>
</comment>
<keyword evidence="2" id="KW-0805">Transcription regulation</keyword>
<evidence type="ECO:0000256" key="1">
    <source>
        <dbReference type="ARBA" id="ARBA00009437"/>
    </source>
</evidence>
<dbReference type="PRINTS" id="PR00039">
    <property type="entry name" value="HTHLYSR"/>
</dbReference>
<proteinExistence type="inferred from homology"/>
<dbReference type="Gene3D" id="3.40.190.290">
    <property type="match status" value="1"/>
</dbReference>
<dbReference type="EMBL" id="JBANDC010000004">
    <property type="protein sequence ID" value="MEM4987186.1"/>
    <property type="molecule type" value="Genomic_DNA"/>
</dbReference>
<sequence length="292" mass="31887">MDLLSLEIFRTVVREGGITRAAEQLHRVQSNVTTRIRQLETSLGVPLFSRNNKRLVLTPAGETLLGYAERLLNLAGEAREAVQPAVPQGRLRIGSMESTAASRLPLPLARFHQEWPAVQLELSTGATQQLIDRVRAFTLDAALVAGPLDDPLFEMLPLYAEELVVLAARNHPPIASPDDVQSRTLVAFEHGCAYRRHAENWLASGSIPGRRPDRILELGSYHAMLACVAAGAGIALAPRSVLELHNNTQSLATYPIGPAGQVTTYLIRRHDYTSPAFDALSQILQTEAIANN</sequence>
<dbReference type="InterPro" id="IPR005119">
    <property type="entry name" value="LysR_subst-bd"/>
</dbReference>
<evidence type="ECO:0000256" key="2">
    <source>
        <dbReference type="ARBA" id="ARBA00023015"/>
    </source>
</evidence>
<evidence type="ECO:0000256" key="3">
    <source>
        <dbReference type="ARBA" id="ARBA00023125"/>
    </source>
</evidence>
<dbReference type="PANTHER" id="PTHR30126:SF40">
    <property type="entry name" value="HTH-TYPE TRANSCRIPTIONAL REGULATOR GLTR"/>
    <property type="match status" value="1"/>
</dbReference>
<dbReference type="PROSITE" id="PS50931">
    <property type="entry name" value="HTH_LYSR"/>
    <property type="match status" value="1"/>
</dbReference>
<dbReference type="PANTHER" id="PTHR30126">
    <property type="entry name" value="HTH-TYPE TRANSCRIPTIONAL REGULATOR"/>
    <property type="match status" value="1"/>
</dbReference>
<keyword evidence="4" id="KW-0804">Transcription</keyword>
<dbReference type="RefSeq" id="WP_092394600.1">
    <property type="nucleotide sequence ID" value="NZ_JBANDC010000004.1"/>
</dbReference>
<dbReference type="InterPro" id="IPR036390">
    <property type="entry name" value="WH_DNA-bd_sf"/>
</dbReference>
<dbReference type="Pfam" id="PF03466">
    <property type="entry name" value="LysR_substrate"/>
    <property type="match status" value="1"/>
</dbReference>
<evidence type="ECO:0000313" key="6">
    <source>
        <dbReference type="EMBL" id="MEM4987186.1"/>
    </source>
</evidence>
<evidence type="ECO:0000259" key="5">
    <source>
        <dbReference type="PROSITE" id="PS50931"/>
    </source>
</evidence>
<gene>
    <name evidence="6" type="ORF">V8G57_07265</name>
</gene>